<dbReference type="AlphaFoldDB" id="A0A0P8A6P7"/>
<sequence>MIALSSAFKTEPELVSWIERSPLLARWLEENEPVVIEKTKLVNFNNLTRRRKFLDAYIAKFPNEEPPISAEIDFIFIPTIYGPQIGKEETSRFFDHPGEFLPGAVEIKYFRKKDGKIKPAYYAGLDQALAYLKFGFHRIYLWHFFDAGIPEKTARRYINHLTDLLNHLKLPVPLMYDYYLIKPGHEITEFDIHKLEQGYGSFDVNWINPYYNEERAAFIRQFILDEMGASFLQ</sequence>
<accession>A0A0P8A6P7</accession>
<evidence type="ECO:0000313" key="1">
    <source>
        <dbReference type="EMBL" id="KPQ43799.1"/>
    </source>
</evidence>
<dbReference type="Proteomes" id="UP000050360">
    <property type="component" value="Unassembled WGS sequence"/>
</dbReference>
<protein>
    <submittedName>
        <fullName evidence="1">Uncharacterized protein</fullName>
    </submittedName>
</protein>
<dbReference type="EMBL" id="LKCM01000128">
    <property type="protein sequence ID" value="KPQ43799.1"/>
    <property type="molecule type" value="Genomic_DNA"/>
</dbReference>
<reference evidence="1 2" key="1">
    <citation type="submission" date="2015-09" db="EMBL/GenBank/DDBJ databases">
        <title>A metagenomics-based metabolic model of nitrate-dependent anaerobic oxidation of methane by Methanoperedens-like archaea.</title>
        <authorList>
            <person name="Arshad A."/>
            <person name="Speth D.R."/>
            <person name="De Graaf R.M."/>
            <person name="Op Den Camp H.J."/>
            <person name="Jetten M.S."/>
            <person name="Welte C.U."/>
        </authorList>
    </citation>
    <scope>NUCLEOTIDE SEQUENCE [LARGE SCALE GENOMIC DNA]</scope>
</reference>
<proteinExistence type="predicted"/>
<gene>
    <name evidence="1" type="ORF">MPEBLZ_01673</name>
</gene>
<name>A0A0P8A6P7_9EURY</name>
<comment type="caution">
    <text evidence="1">The sequence shown here is derived from an EMBL/GenBank/DDBJ whole genome shotgun (WGS) entry which is preliminary data.</text>
</comment>
<evidence type="ECO:0000313" key="2">
    <source>
        <dbReference type="Proteomes" id="UP000050360"/>
    </source>
</evidence>
<organism evidence="1 2">
    <name type="scientific">Candidatus Methanoperedens nitratireducens</name>
    <dbReference type="NCBI Taxonomy" id="1392998"/>
    <lineage>
        <taxon>Archaea</taxon>
        <taxon>Methanobacteriati</taxon>
        <taxon>Methanobacteriota</taxon>
        <taxon>Stenosarchaea group</taxon>
        <taxon>Methanomicrobia</taxon>
        <taxon>Methanosarcinales</taxon>
        <taxon>ANME-2 cluster</taxon>
        <taxon>Candidatus Methanoperedentaceae</taxon>
        <taxon>Candidatus Methanoperedens</taxon>
    </lineage>
</organism>